<dbReference type="AlphaFoldDB" id="A0A438K6Z8"/>
<evidence type="ECO:0000313" key="1">
    <source>
        <dbReference type="EMBL" id="RVX16975.1"/>
    </source>
</evidence>
<protein>
    <submittedName>
        <fullName evidence="1">Uncharacterized protein</fullName>
    </submittedName>
</protein>
<dbReference type="Proteomes" id="UP000288805">
    <property type="component" value="Unassembled WGS sequence"/>
</dbReference>
<gene>
    <name evidence="1" type="ORF">CK203_003420</name>
</gene>
<sequence length="203" mass="23417">MKRKLKKLSGYANDNVKIWVIQNEIRDCIDENEMTMEGENEEDEKIEIHPNKDVIKRDLNGKNEDACATSIEVHIIPNKNVDILPIPIKRTRKDYGKEPLQALCGIPEHVMKTRTSKERKPRKFKIFPFVHNLRKMGKCQVLESIPMSIREDVVGAQSFNVLQSLVADCVFNKSLSKVSFLLILIMNMEYVEILSAYVLDKIC</sequence>
<reference evidence="1 2" key="1">
    <citation type="journal article" date="2018" name="PLoS Genet.">
        <title>Population sequencing reveals clonal diversity and ancestral inbreeding in the grapevine cultivar Chardonnay.</title>
        <authorList>
            <person name="Roach M.J."/>
            <person name="Johnson D.L."/>
            <person name="Bohlmann J."/>
            <person name="van Vuuren H.J."/>
            <person name="Jones S.J."/>
            <person name="Pretorius I.S."/>
            <person name="Schmidt S.A."/>
            <person name="Borneman A.R."/>
        </authorList>
    </citation>
    <scope>NUCLEOTIDE SEQUENCE [LARGE SCALE GENOMIC DNA]</scope>
    <source>
        <strain evidence="2">cv. Chardonnay</strain>
        <tissue evidence="1">Leaf</tissue>
    </source>
</reference>
<organism evidence="1 2">
    <name type="scientific">Vitis vinifera</name>
    <name type="common">Grape</name>
    <dbReference type="NCBI Taxonomy" id="29760"/>
    <lineage>
        <taxon>Eukaryota</taxon>
        <taxon>Viridiplantae</taxon>
        <taxon>Streptophyta</taxon>
        <taxon>Embryophyta</taxon>
        <taxon>Tracheophyta</taxon>
        <taxon>Spermatophyta</taxon>
        <taxon>Magnoliopsida</taxon>
        <taxon>eudicotyledons</taxon>
        <taxon>Gunneridae</taxon>
        <taxon>Pentapetalae</taxon>
        <taxon>rosids</taxon>
        <taxon>Vitales</taxon>
        <taxon>Vitaceae</taxon>
        <taxon>Viteae</taxon>
        <taxon>Vitis</taxon>
    </lineage>
</organism>
<evidence type="ECO:0000313" key="2">
    <source>
        <dbReference type="Proteomes" id="UP000288805"/>
    </source>
</evidence>
<dbReference type="EMBL" id="QGNW01000014">
    <property type="protein sequence ID" value="RVX16975.1"/>
    <property type="molecule type" value="Genomic_DNA"/>
</dbReference>
<comment type="caution">
    <text evidence="1">The sequence shown here is derived from an EMBL/GenBank/DDBJ whole genome shotgun (WGS) entry which is preliminary data.</text>
</comment>
<accession>A0A438K6Z8</accession>
<proteinExistence type="predicted"/>
<name>A0A438K6Z8_VITVI</name>